<dbReference type="InterPro" id="IPR058064">
    <property type="entry name" value="STM2901-like"/>
</dbReference>
<dbReference type="NCBIfam" id="NF045926">
    <property type="entry name" value="STM2901_fam"/>
    <property type="match status" value="1"/>
</dbReference>
<reference evidence="1 2" key="1">
    <citation type="submission" date="2018-06" db="EMBL/GenBank/DDBJ databases">
        <title>Genomic Encyclopedia of Type Strains, Phase III (KMG-III): the genomes of soil and plant-associated and newly described type strains.</title>
        <authorList>
            <person name="Whitman W."/>
        </authorList>
    </citation>
    <scope>NUCLEOTIDE SEQUENCE [LARGE SCALE GENOMIC DNA]</scope>
    <source>
        <strain evidence="1 2">LMG 23644</strain>
    </source>
</reference>
<comment type="caution">
    <text evidence="1">The sequence shown here is derived from an EMBL/GenBank/DDBJ whole genome shotgun (WGS) entry which is preliminary data.</text>
</comment>
<evidence type="ECO:0000313" key="1">
    <source>
        <dbReference type="EMBL" id="RAS38734.1"/>
    </source>
</evidence>
<sequence length="143" mass="16016">MSNTYRYGVHQDLAPAELFFFIAVEEACEQIGINDVEGVILILAGWPMLPTRQKFGGATKGTSVASVMSRSLFRYELKRAVLPTLTLQSIKSFRVILTRRLSVFIGRAIPGVGWVLLARDAFMIATNTVFKYNRMVKAEDKVL</sequence>
<dbReference type="Proteomes" id="UP000248918">
    <property type="component" value="Unassembled WGS sequence"/>
</dbReference>
<proteinExistence type="predicted"/>
<evidence type="ECO:0000313" key="2">
    <source>
        <dbReference type="Proteomes" id="UP000248918"/>
    </source>
</evidence>
<accession>A0A329D361</accession>
<protein>
    <submittedName>
        <fullName evidence="1">Uncharacterized protein</fullName>
    </submittedName>
</protein>
<organism evidence="1 2">
    <name type="scientific">Paraburkholderia bryophila</name>
    <dbReference type="NCBI Taxonomy" id="420952"/>
    <lineage>
        <taxon>Bacteria</taxon>
        <taxon>Pseudomonadati</taxon>
        <taxon>Pseudomonadota</taxon>
        <taxon>Betaproteobacteria</taxon>
        <taxon>Burkholderiales</taxon>
        <taxon>Burkholderiaceae</taxon>
        <taxon>Paraburkholderia</taxon>
    </lineage>
</organism>
<dbReference type="InterPro" id="IPR058522">
    <property type="entry name" value="DUF8209"/>
</dbReference>
<dbReference type="AlphaFoldDB" id="A0A329D361"/>
<dbReference type="EMBL" id="QLTK01000001">
    <property type="protein sequence ID" value="RAS38734.1"/>
    <property type="molecule type" value="Genomic_DNA"/>
</dbReference>
<dbReference type="OrthoDB" id="8815988at2"/>
<dbReference type="Pfam" id="PF26636">
    <property type="entry name" value="DUF8209"/>
    <property type="match status" value="1"/>
</dbReference>
<gene>
    <name evidence="1" type="ORF">BX591_10163</name>
</gene>
<dbReference type="RefSeq" id="WP_111928783.1">
    <property type="nucleotide sequence ID" value="NZ_CADFFP010000004.1"/>
</dbReference>
<name>A0A329D361_9BURK</name>